<name>A0A1Q9LBZ1_9PSEU</name>
<organism evidence="1 2">
    <name type="scientific">Actinokineospora bangkokensis</name>
    <dbReference type="NCBI Taxonomy" id="1193682"/>
    <lineage>
        <taxon>Bacteria</taxon>
        <taxon>Bacillati</taxon>
        <taxon>Actinomycetota</taxon>
        <taxon>Actinomycetes</taxon>
        <taxon>Pseudonocardiales</taxon>
        <taxon>Pseudonocardiaceae</taxon>
        <taxon>Actinokineospora</taxon>
    </lineage>
</organism>
<protein>
    <submittedName>
        <fullName evidence="1">Uncharacterized protein</fullName>
    </submittedName>
</protein>
<evidence type="ECO:0000313" key="2">
    <source>
        <dbReference type="Proteomes" id="UP000186040"/>
    </source>
</evidence>
<accession>A0A1Q9LBZ1</accession>
<proteinExistence type="predicted"/>
<comment type="caution">
    <text evidence="1">The sequence shown here is derived from an EMBL/GenBank/DDBJ whole genome shotgun (WGS) entry which is preliminary data.</text>
</comment>
<dbReference type="Proteomes" id="UP000186040">
    <property type="component" value="Unassembled WGS sequence"/>
</dbReference>
<gene>
    <name evidence="1" type="ORF">BJP25_05505</name>
</gene>
<sequence length="120" mass="13760">MAIVTIGADDELATRAREFHDEMLDGYRYLVRTIRYTAKSFLHMLTMQGGVDTAKTLLRGTSTSDGFVRLWEENMLAHSVEASVIKPQYELLFTDQERRTAQMRLQAHGFDVEGFLRSLN</sequence>
<keyword evidence="2" id="KW-1185">Reference proteome</keyword>
<evidence type="ECO:0000313" key="1">
    <source>
        <dbReference type="EMBL" id="OLR89534.1"/>
    </source>
</evidence>
<reference evidence="1 2" key="1">
    <citation type="submission" date="2016-10" db="EMBL/GenBank/DDBJ databases">
        <title>The Draft Genome Sequence of Actinokineospora bangkokensis 44EHWT reveals the biosynthetic pathway of antifungal compounds Thailandins with unusual extender unit butylmalonyl-CoA.</title>
        <authorList>
            <person name="Greule A."/>
            <person name="Intra B."/>
            <person name="Flemming S."/>
            <person name="Rommel M.G."/>
            <person name="Panbangred W."/>
            <person name="Bechthold A."/>
        </authorList>
    </citation>
    <scope>NUCLEOTIDE SEQUENCE [LARGE SCALE GENOMIC DNA]</scope>
    <source>
        <strain evidence="1 2">44EHW</strain>
    </source>
</reference>
<dbReference type="AlphaFoldDB" id="A0A1Q9LBZ1"/>
<dbReference type="EMBL" id="MKQR01000032">
    <property type="protein sequence ID" value="OLR89534.1"/>
    <property type="molecule type" value="Genomic_DNA"/>
</dbReference>